<dbReference type="EMBL" id="JBIAXI010000039">
    <property type="protein sequence ID" value="MFF4778932.1"/>
    <property type="molecule type" value="Genomic_DNA"/>
</dbReference>
<evidence type="ECO:0000313" key="3">
    <source>
        <dbReference type="EMBL" id="MFF4778932.1"/>
    </source>
</evidence>
<protein>
    <submittedName>
        <fullName evidence="3">Alpha/beta fold hydrolase</fullName>
    </submittedName>
</protein>
<dbReference type="InterPro" id="IPR029058">
    <property type="entry name" value="AB_hydrolase_fold"/>
</dbReference>
<comment type="caution">
    <text evidence="3">The sequence shown here is derived from an EMBL/GenBank/DDBJ whole genome shotgun (WGS) entry which is preliminary data.</text>
</comment>
<evidence type="ECO:0000313" key="4">
    <source>
        <dbReference type="Proteomes" id="UP001602119"/>
    </source>
</evidence>
<keyword evidence="1 3" id="KW-0378">Hydrolase</keyword>
<organism evidence="3 4">
    <name type="scientific">Microtetraspora fusca</name>
    <dbReference type="NCBI Taxonomy" id="1997"/>
    <lineage>
        <taxon>Bacteria</taxon>
        <taxon>Bacillati</taxon>
        <taxon>Actinomycetota</taxon>
        <taxon>Actinomycetes</taxon>
        <taxon>Streptosporangiales</taxon>
        <taxon>Streptosporangiaceae</taxon>
        <taxon>Microtetraspora</taxon>
    </lineage>
</organism>
<dbReference type="Pfam" id="PF00561">
    <property type="entry name" value="Abhydrolase_1"/>
    <property type="match status" value="1"/>
</dbReference>
<dbReference type="GO" id="GO:0016787">
    <property type="term" value="F:hydrolase activity"/>
    <property type="evidence" value="ECO:0007669"/>
    <property type="project" value="UniProtKB-KW"/>
</dbReference>
<dbReference type="PRINTS" id="PR00412">
    <property type="entry name" value="EPOXHYDRLASE"/>
</dbReference>
<keyword evidence="4" id="KW-1185">Reference proteome</keyword>
<dbReference type="InterPro" id="IPR000639">
    <property type="entry name" value="Epox_hydrolase-like"/>
</dbReference>
<feature type="domain" description="AB hydrolase-1" evidence="2">
    <location>
        <begin position="40"/>
        <end position="291"/>
    </location>
</feature>
<reference evidence="3 4" key="1">
    <citation type="submission" date="2024-10" db="EMBL/GenBank/DDBJ databases">
        <title>The Natural Products Discovery Center: Release of the First 8490 Sequenced Strains for Exploring Actinobacteria Biosynthetic Diversity.</title>
        <authorList>
            <person name="Kalkreuter E."/>
            <person name="Kautsar S.A."/>
            <person name="Yang D."/>
            <person name="Bader C.D."/>
            <person name="Teijaro C.N."/>
            <person name="Fluegel L."/>
            <person name="Davis C.M."/>
            <person name="Simpson J.R."/>
            <person name="Lauterbach L."/>
            <person name="Steele A.D."/>
            <person name="Gui C."/>
            <person name="Meng S."/>
            <person name="Li G."/>
            <person name="Viehrig K."/>
            <person name="Ye F."/>
            <person name="Su P."/>
            <person name="Kiefer A.F."/>
            <person name="Nichols A."/>
            <person name="Cepeda A.J."/>
            <person name="Yan W."/>
            <person name="Fan B."/>
            <person name="Jiang Y."/>
            <person name="Adhikari A."/>
            <person name="Zheng C.-J."/>
            <person name="Schuster L."/>
            <person name="Cowan T.M."/>
            <person name="Smanski M.J."/>
            <person name="Chevrette M.G."/>
            <person name="De Carvalho L.P.S."/>
            <person name="Shen B."/>
        </authorList>
    </citation>
    <scope>NUCLEOTIDE SEQUENCE [LARGE SCALE GENOMIC DNA]</scope>
    <source>
        <strain evidence="3 4">NPDC001281</strain>
    </source>
</reference>
<name>A0ABW6VHW7_MICFU</name>
<dbReference type="PANTHER" id="PTHR43329">
    <property type="entry name" value="EPOXIDE HYDROLASE"/>
    <property type="match status" value="1"/>
</dbReference>
<dbReference type="RefSeq" id="WP_387347548.1">
    <property type="nucleotide sequence ID" value="NZ_JBIAXI010000039.1"/>
</dbReference>
<proteinExistence type="predicted"/>
<dbReference type="SUPFAM" id="SSF53474">
    <property type="entry name" value="alpha/beta-Hydrolases"/>
    <property type="match status" value="1"/>
</dbReference>
<dbReference type="PRINTS" id="PR00111">
    <property type="entry name" value="ABHYDROLASE"/>
</dbReference>
<sequence length="305" mass="33916">MAVALSNVDLADSLEGDFSSRLAEVNGVRLHYVEGGQGDPLVLLGGWPQTWWQFNKVMPMLARRYRVIAVDLRGMGGSDTPANGYDKKTMAQDIYGLVRHLGHDRVYVAGHDIGAMVAQAMAANHPQAVKKIALLDVHHPDETMYGLTLLPQPDQHVDGDFTAGSRTYLWWFALNQVRELPERLLAGRERDWIDALFDYLLLDPGSIGELDRDLYAEAYSSPEAIRAGNAWYQAFMQDIEDEKGYGPLTTPILALGGDHSNYAYLASVLPDKGTDVRVVKIKDSGHYLAEEQPEAVVQLLTEFFL</sequence>
<accession>A0ABW6VHW7</accession>
<evidence type="ECO:0000256" key="1">
    <source>
        <dbReference type="ARBA" id="ARBA00022801"/>
    </source>
</evidence>
<dbReference type="Gene3D" id="3.40.50.1820">
    <property type="entry name" value="alpha/beta hydrolase"/>
    <property type="match status" value="1"/>
</dbReference>
<gene>
    <name evidence="3" type="ORF">ACFY05_39525</name>
</gene>
<dbReference type="InterPro" id="IPR000073">
    <property type="entry name" value="AB_hydrolase_1"/>
</dbReference>
<evidence type="ECO:0000259" key="2">
    <source>
        <dbReference type="Pfam" id="PF00561"/>
    </source>
</evidence>
<dbReference type="Proteomes" id="UP001602119">
    <property type="component" value="Unassembled WGS sequence"/>
</dbReference>